<protein>
    <submittedName>
        <fullName evidence="2">Uncharacterized protein</fullName>
    </submittedName>
</protein>
<proteinExistence type="predicted"/>
<evidence type="ECO:0000313" key="2">
    <source>
        <dbReference type="EMBL" id="CAE0615447.1"/>
    </source>
</evidence>
<name>A0A7S3XHU0_OXYMA</name>
<gene>
    <name evidence="2" type="ORF">OMAR00292_LOCUS1322</name>
</gene>
<dbReference type="EMBL" id="HBIT01003047">
    <property type="protein sequence ID" value="CAE0615447.1"/>
    <property type="molecule type" value="Transcribed_RNA"/>
</dbReference>
<feature type="region of interest" description="Disordered" evidence="1">
    <location>
        <begin position="56"/>
        <end position="106"/>
    </location>
</feature>
<organism evidence="2">
    <name type="scientific">Oxyrrhis marina</name>
    <name type="common">Dinoflagellate</name>
    <dbReference type="NCBI Taxonomy" id="2969"/>
    <lineage>
        <taxon>Eukaryota</taxon>
        <taxon>Sar</taxon>
        <taxon>Alveolata</taxon>
        <taxon>Dinophyceae</taxon>
        <taxon>Oxyrrhinales</taxon>
        <taxon>Oxyrrhinaceae</taxon>
        <taxon>Oxyrrhis</taxon>
    </lineage>
</organism>
<dbReference type="AlphaFoldDB" id="A0A7S3XHU0"/>
<sequence length="106" mass="11107">MAQQTAESSVVILPSCLFHVGNTQREWDLLNLPPPSCSNNPGSQYLFQLRTKQSMGAPTGVPARAVGAPVAKSADKRTGDSGRSPKAPAGRQVADAGSNLNVTVNY</sequence>
<feature type="compositionally biased region" description="Low complexity" evidence="1">
    <location>
        <begin position="56"/>
        <end position="71"/>
    </location>
</feature>
<accession>A0A7S3XHU0</accession>
<reference evidence="2" key="1">
    <citation type="submission" date="2021-01" db="EMBL/GenBank/DDBJ databases">
        <authorList>
            <person name="Corre E."/>
            <person name="Pelletier E."/>
            <person name="Niang G."/>
            <person name="Scheremetjew M."/>
            <person name="Finn R."/>
            <person name="Kale V."/>
            <person name="Holt S."/>
            <person name="Cochrane G."/>
            <person name="Meng A."/>
            <person name="Brown T."/>
            <person name="Cohen L."/>
        </authorList>
    </citation>
    <scope>NUCLEOTIDE SEQUENCE</scope>
    <source>
        <strain evidence="2">CCMP1795</strain>
    </source>
</reference>
<evidence type="ECO:0000256" key="1">
    <source>
        <dbReference type="SAM" id="MobiDB-lite"/>
    </source>
</evidence>